<accession>A0ABP1B5L6</accession>
<feature type="transmembrane region" description="Helical" evidence="7">
    <location>
        <begin position="385"/>
        <end position="407"/>
    </location>
</feature>
<dbReference type="EMBL" id="OZ023703">
    <property type="protein sequence ID" value="CAK9870465.1"/>
    <property type="molecule type" value="Genomic_DNA"/>
</dbReference>
<feature type="transmembrane region" description="Helical" evidence="7">
    <location>
        <begin position="94"/>
        <end position="112"/>
    </location>
</feature>
<feature type="region of interest" description="Disordered" evidence="6">
    <location>
        <begin position="1"/>
        <end position="37"/>
    </location>
</feature>
<dbReference type="Pfam" id="PF00860">
    <property type="entry name" value="Xan_ur_permease"/>
    <property type="match status" value="1"/>
</dbReference>
<feature type="transmembrane region" description="Helical" evidence="7">
    <location>
        <begin position="241"/>
        <end position="264"/>
    </location>
</feature>
<organism evidence="8 9">
    <name type="scientific">Sphagnum jensenii</name>
    <dbReference type="NCBI Taxonomy" id="128206"/>
    <lineage>
        <taxon>Eukaryota</taxon>
        <taxon>Viridiplantae</taxon>
        <taxon>Streptophyta</taxon>
        <taxon>Embryophyta</taxon>
        <taxon>Bryophyta</taxon>
        <taxon>Sphagnophytina</taxon>
        <taxon>Sphagnopsida</taxon>
        <taxon>Sphagnales</taxon>
        <taxon>Sphagnaceae</taxon>
        <taxon>Sphagnum</taxon>
    </lineage>
</organism>
<dbReference type="PANTHER" id="PTHR11119">
    <property type="entry name" value="XANTHINE-URACIL / VITAMIN C PERMEASE FAMILY MEMBER"/>
    <property type="match status" value="1"/>
</dbReference>
<sequence>MAGGPLPQAAAAAAMPGSLQTPLGQPGQPKPEDLNHPCQEQLPELKYCINDNPPWPEAIALGFQHYLTVLGSSVMIPSLLVPMMGGDDADKSRVIQTILFVSGISTLFQTTFGTRLPTVVGGSFAFIIPTINIINSESLLIIADDHDRFNATMRAVQGAIIASSILHIVLGFSGLWGILTRFISPVVIAPTIIMVGFGHFEYGFPGVGKCIEIGLPQMFVIILFSQYVKHMKVRERPIFELFPVILGIAVVWPYAHLMTMSGAYQHATLKGKMHCRTDWSNIIGTSPWIRVPWPLQWGAPTFDAGHAFGIIAGALATLIESTGEYYAVSRLSGATPPPPYVISRGIGWEGLGILLDGMFGTAAGSTVSVENIGLIGITRVGSRRVVQIAAGFMLFCSILGKFGGIFASVPQPMVAAIFCILFAYFGSTGISCLQFLNMNSQRNIFVVGFSLFMALSVPQYFREYTISAGHGPAHTKAHWFDDIINVTFSSSATVAMIVAVTLDNSLKASRKDRGLLWWDKFRNFGSDPRNLEFYRLPLGLNKFFPPT</sequence>
<proteinExistence type="inferred from homology"/>
<feature type="transmembrane region" description="Helical" evidence="7">
    <location>
        <begin position="210"/>
        <end position="229"/>
    </location>
</feature>
<keyword evidence="3 7" id="KW-0812">Transmembrane</keyword>
<dbReference type="NCBIfam" id="NF037981">
    <property type="entry name" value="NCS2_1"/>
    <property type="match status" value="1"/>
</dbReference>
<name>A0ABP1B5L6_9BRYO</name>
<dbReference type="InterPro" id="IPR006043">
    <property type="entry name" value="NCS2"/>
</dbReference>
<keyword evidence="9" id="KW-1185">Reference proteome</keyword>
<evidence type="ECO:0000256" key="5">
    <source>
        <dbReference type="ARBA" id="ARBA00023136"/>
    </source>
</evidence>
<keyword evidence="5 7" id="KW-0472">Membrane</keyword>
<reference evidence="8 9" key="1">
    <citation type="submission" date="2024-03" db="EMBL/GenBank/DDBJ databases">
        <authorList>
            <consortium name="ELIXIR-Norway"/>
            <consortium name="Elixir Norway"/>
        </authorList>
    </citation>
    <scope>NUCLEOTIDE SEQUENCE [LARGE SCALE GENOMIC DNA]</scope>
</reference>
<evidence type="ECO:0000256" key="3">
    <source>
        <dbReference type="ARBA" id="ARBA00022692"/>
    </source>
</evidence>
<gene>
    <name evidence="8" type="ORF">CSSPJE1EN2_LOCUS13133</name>
</gene>
<keyword evidence="4 7" id="KW-1133">Transmembrane helix</keyword>
<comment type="subcellular location">
    <subcellularLocation>
        <location evidence="1">Membrane</location>
        <topology evidence="1">Multi-pass membrane protein</topology>
    </subcellularLocation>
</comment>
<protein>
    <submittedName>
        <fullName evidence="8">Uncharacterized protein</fullName>
    </submittedName>
</protein>
<feature type="transmembrane region" description="Helical" evidence="7">
    <location>
        <begin position="63"/>
        <end position="82"/>
    </location>
</feature>
<evidence type="ECO:0000256" key="6">
    <source>
        <dbReference type="SAM" id="MobiDB-lite"/>
    </source>
</evidence>
<evidence type="ECO:0000313" key="9">
    <source>
        <dbReference type="Proteomes" id="UP001497522"/>
    </source>
</evidence>
<evidence type="ECO:0000256" key="1">
    <source>
        <dbReference type="ARBA" id="ARBA00004141"/>
    </source>
</evidence>
<dbReference type="Proteomes" id="UP001497522">
    <property type="component" value="Chromosome 2"/>
</dbReference>
<evidence type="ECO:0000256" key="4">
    <source>
        <dbReference type="ARBA" id="ARBA00022989"/>
    </source>
</evidence>
<evidence type="ECO:0000313" key="8">
    <source>
        <dbReference type="EMBL" id="CAK9870465.1"/>
    </source>
</evidence>
<comment type="similarity">
    <text evidence="2">Belongs to the nucleobase:cation symporter-2 (NCS2) (TC 2.A.40) family.</text>
</comment>
<feature type="transmembrane region" description="Helical" evidence="7">
    <location>
        <begin position="443"/>
        <end position="461"/>
    </location>
</feature>
<evidence type="ECO:0000256" key="2">
    <source>
        <dbReference type="ARBA" id="ARBA00008821"/>
    </source>
</evidence>
<feature type="transmembrane region" description="Helical" evidence="7">
    <location>
        <begin position="155"/>
        <end position="176"/>
    </location>
</feature>
<feature type="transmembrane region" description="Helical" evidence="7">
    <location>
        <begin position="124"/>
        <end position="143"/>
    </location>
</feature>
<evidence type="ECO:0000256" key="7">
    <source>
        <dbReference type="SAM" id="Phobius"/>
    </source>
</evidence>
<feature type="transmembrane region" description="Helical" evidence="7">
    <location>
        <begin position="413"/>
        <end position="436"/>
    </location>
</feature>
<feature type="transmembrane region" description="Helical" evidence="7">
    <location>
        <begin position="483"/>
        <end position="502"/>
    </location>
</feature>